<feature type="chain" id="PRO_5002189695" evidence="17">
    <location>
        <begin position="19"/>
        <end position="613"/>
    </location>
</feature>
<dbReference type="PROSITE" id="PS00238">
    <property type="entry name" value="OPSIN"/>
    <property type="match status" value="1"/>
</dbReference>
<dbReference type="PRINTS" id="PR00237">
    <property type="entry name" value="GPCRRHODOPSN"/>
</dbReference>
<dbReference type="InterPro" id="IPR027430">
    <property type="entry name" value="Retinal_BS"/>
</dbReference>
<evidence type="ECO:0000256" key="7">
    <source>
        <dbReference type="ARBA" id="ARBA00022991"/>
    </source>
</evidence>
<feature type="transmembrane region" description="Helical" evidence="15">
    <location>
        <begin position="226"/>
        <end position="247"/>
    </location>
</feature>
<feature type="compositionally biased region" description="Basic and acidic residues" evidence="16">
    <location>
        <begin position="478"/>
        <end position="497"/>
    </location>
</feature>
<proteinExistence type="evidence at transcript level"/>
<comment type="similarity">
    <text evidence="15">Belongs to the G-protein coupled receptor 1 family. Opsin subfamily.</text>
</comment>
<evidence type="ECO:0000256" key="1">
    <source>
        <dbReference type="ARBA" id="ARBA00004141"/>
    </source>
</evidence>
<keyword evidence="14" id="KW-0844">Vision</keyword>
<evidence type="ECO:0000256" key="12">
    <source>
        <dbReference type="ARBA" id="ARBA00023180"/>
    </source>
</evidence>
<dbReference type="AlphaFoldDB" id="A0A0C6G2L6"/>
<comment type="subcellular location">
    <subcellularLocation>
        <location evidence="1 15">Membrane</location>
        <topology evidence="1 15">Multi-pass membrane protein</topology>
    </subcellularLocation>
</comment>
<keyword evidence="11 15" id="KW-0675">Receptor</keyword>
<evidence type="ECO:0000256" key="10">
    <source>
        <dbReference type="ARBA" id="ARBA00023157"/>
    </source>
</evidence>
<organism evidence="19">
    <name type="scientific">Sympetrum frequens</name>
    <dbReference type="NCBI Taxonomy" id="257053"/>
    <lineage>
        <taxon>Eukaryota</taxon>
        <taxon>Metazoa</taxon>
        <taxon>Ecdysozoa</taxon>
        <taxon>Arthropoda</taxon>
        <taxon>Hexapoda</taxon>
        <taxon>Insecta</taxon>
        <taxon>Pterygota</taxon>
        <taxon>Palaeoptera</taxon>
        <taxon>Odonata</taxon>
        <taxon>Epiprocta</taxon>
        <taxon>Anisoptera</taxon>
        <taxon>Libelluloidea</taxon>
        <taxon>Libellulidae</taxon>
        <taxon>Sympetrum</taxon>
    </lineage>
</organism>
<evidence type="ECO:0000256" key="4">
    <source>
        <dbReference type="ARBA" id="ARBA00022692"/>
    </source>
</evidence>
<keyword evidence="4 15" id="KW-0812">Transmembrane</keyword>
<keyword evidence="9 15" id="KW-0472">Membrane</keyword>
<dbReference type="SMART" id="SM01381">
    <property type="entry name" value="7TM_GPCR_Srsx"/>
    <property type="match status" value="1"/>
</dbReference>
<evidence type="ECO:0000259" key="18">
    <source>
        <dbReference type="PROSITE" id="PS50262"/>
    </source>
</evidence>
<feature type="region of interest" description="Disordered" evidence="16">
    <location>
        <begin position="464"/>
        <end position="559"/>
    </location>
</feature>
<dbReference type="PROSITE" id="PS00237">
    <property type="entry name" value="G_PROTEIN_RECEP_F1_1"/>
    <property type="match status" value="1"/>
</dbReference>
<evidence type="ECO:0000313" key="19">
    <source>
        <dbReference type="EMBL" id="BAQ54697.1"/>
    </source>
</evidence>
<keyword evidence="17" id="KW-0732">Signal</keyword>
<evidence type="ECO:0000256" key="6">
    <source>
        <dbReference type="ARBA" id="ARBA00022989"/>
    </source>
</evidence>
<dbReference type="Gene3D" id="1.20.1070.10">
    <property type="entry name" value="Rhodopsin 7-helix transmembrane proteins"/>
    <property type="match status" value="1"/>
</dbReference>
<dbReference type="PRINTS" id="PR00238">
    <property type="entry name" value="OPSIN"/>
</dbReference>
<dbReference type="InterPro" id="IPR001760">
    <property type="entry name" value="Opsin"/>
</dbReference>
<evidence type="ECO:0000256" key="13">
    <source>
        <dbReference type="ARBA" id="ARBA00023224"/>
    </source>
</evidence>
<dbReference type="Pfam" id="PF00001">
    <property type="entry name" value="7tm_1"/>
    <property type="match status" value="1"/>
</dbReference>
<reference evidence="19" key="1">
    <citation type="journal article" date="2015" name="Proc. Natl. Acad. Sci. U.S.A.">
        <title>Extraordinary diversity of visual opsin genes in dragonflies.</title>
        <authorList>
            <person name="Futahashi R."/>
            <person name="Kawahara-Miki R."/>
            <person name="Kinoshita M."/>
            <person name="Yoshitake K."/>
            <person name="Yajima S."/>
            <person name="Arikawa K."/>
            <person name="Fukatsu T."/>
        </authorList>
    </citation>
    <scope>NUCLEOTIDE SEQUENCE</scope>
</reference>
<feature type="compositionally biased region" description="Basic residues" evidence="16">
    <location>
        <begin position="464"/>
        <end position="474"/>
    </location>
</feature>
<dbReference type="PANTHER" id="PTHR24240">
    <property type="entry name" value="OPSIN"/>
    <property type="match status" value="1"/>
</dbReference>
<keyword evidence="5 15" id="KW-0681">Retinal protein</keyword>
<dbReference type="GO" id="GO:0004930">
    <property type="term" value="F:G protein-coupled receptor activity"/>
    <property type="evidence" value="ECO:0007669"/>
    <property type="project" value="UniProtKB-KW"/>
</dbReference>
<feature type="signal peptide" evidence="17">
    <location>
        <begin position="1"/>
        <end position="18"/>
    </location>
</feature>
<keyword evidence="8 15" id="KW-0297">G-protein coupled receptor</keyword>
<accession>A0A0C6G2L6</accession>
<evidence type="ECO:0000256" key="8">
    <source>
        <dbReference type="ARBA" id="ARBA00023040"/>
    </source>
</evidence>
<dbReference type="InterPro" id="IPR050125">
    <property type="entry name" value="GPCR_opsins"/>
</dbReference>
<feature type="compositionally biased region" description="Acidic residues" evidence="16">
    <location>
        <begin position="498"/>
        <end position="511"/>
    </location>
</feature>
<dbReference type="GO" id="GO:0007602">
    <property type="term" value="P:phototransduction"/>
    <property type="evidence" value="ECO:0007669"/>
    <property type="project" value="UniProtKB-KW"/>
</dbReference>
<keyword evidence="12" id="KW-0325">Glycoprotein</keyword>
<keyword evidence="7 15" id="KW-0157">Chromophore</keyword>
<evidence type="ECO:0000256" key="11">
    <source>
        <dbReference type="ARBA" id="ARBA00023170"/>
    </source>
</evidence>
<feature type="compositionally biased region" description="Basic and acidic residues" evidence="16">
    <location>
        <begin position="531"/>
        <end position="542"/>
    </location>
</feature>
<keyword evidence="3 15" id="KW-0716">Sensory transduction</keyword>
<evidence type="ECO:0000256" key="16">
    <source>
        <dbReference type="SAM" id="MobiDB-lite"/>
    </source>
</evidence>
<evidence type="ECO:0000256" key="15">
    <source>
        <dbReference type="RuleBase" id="RU004951"/>
    </source>
</evidence>
<evidence type="ECO:0000256" key="17">
    <source>
        <dbReference type="SAM" id="SignalP"/>
    </source>
</evidence>
<feature type="transmembrane region" description="Helical" evidence="15">
    <location>
        <begin position="380"/>
        <end position="406"/>
    </location>
</feature>
<dbReference type="GO" id="GO:0007601">
    <property type="term" value="P:visual perception"/>
    <property type="evidence" value="ECO:0007669"/>
    <property type="project" value="UniProtKB-KW"/>
</dbReference>
<evidence type="ECO:0000256" key="14">
    <source>
        <dbReference type="ARBA" id="ARBA00023305"/>
    </source>
</evidence>
<dbReference type="PRINTS" id="PR00577">
    <property type="entry name" value="OPSINRH3RH4"/>
</dbReference>
<dbReference type="GO" id="GO:0009881">
    <property type="term" value="F:photoreceptor activity"/>
    <property type="evidence" value="ECO:0007669"/>
    <property type="project" value="UniProtKB-KW"/>
</dbReference>
<feature type="transmembrane region" description="Helical" evidence="15">
    <location>
        <begin position="190"/>
        <end position="214"/>
    </location>
</feature>
<dbReference type="EMBL" id="LC009059">
    <property type="protein sequence ID" value="BAQ54697.1"/>
    <property type="molecule type" value="mRNA"/>
</dbReference>
<keyword evidence="6 15" id="KW-1133">Transmembrane helix</keyword>
<dbReference type="InterPro" id="IPR000276">
    <property type="entry name" value="GPCR_Rhodpsn"/>
</dbReference>
<evidence type="ECO:0000256" key="5">
    <source>
        <dbReference type="ARBA" id="ARBA00022925"/>
    </source>
</evidence>
<feature type="transmembrane region" description="Helical" evidence="15">
    <location>
        <begin position="268"/>
        <end position="290"/>
    </location>
</feature>
<dbReference type="GO" id="GO:0016020">
    <property type="term" value="C:membrane"/>
    <property type="evidence" value="ECO:0007669"/>
    <property type="project" value="UniProtKB-SubCell"/>
</dbReference>
<keyword evidence="2 15" id="KW-0600">Photoreceptor protein</keyword>
<dbReference type="FunFam" id="1.20.1070.10:FF:000044">
    <property type="entry name" value="Opsin, ultraviolet-sensitive"/>
    <property type="match status" value="1"/>
</dbReference>
<dbReference type="PROSITE" id="PS50262">
    <property type="entry name" value="G_PROTEIN_RECEP_F1_2"/>
    <property type="match status" value="1"/>
</dbReference>
<name>A0A0C6G2L6_9ODON</name>
<evidence type="ECO:0000256" key="3">
    <source>
        <dbReference type="ARBA" id="ARBA00022606"/>
    </source>
</evidence>
<feature type="transmembrane region" description="Helical" evidence="15">
    <location>
        <begin position="315"/>
        <end position="339"/>
    </location>
</feature>
<gene>
    <name evidence="19" type="primary">Rh7-like</name>
</gene>
<sequence length="613" mass="68684">MIQLWCFVLAMASGDAMMASMEVSYHFSNFSENPSIEDLLNSSHAIHPENDTDSNLLPSTWTVDYAEDVASIIDEEDIDSTTFIPQDRGNKTSLDGSNGGDPMGDDLRMLRERFQSLWPTDWWKSHGLYNDDYLLLINSHWLGFPPPRPSSHYILAVLYTVVMVVGVSGNLLVIFMFCRCKSLRTPANILVMNLAVSDCFMLLKMPIFIYNSIYLGPALGAFGCQVYGFLGGLTGTTSIATLAAIALDRYFVVLYPLEPLKVPTRSRARACVLLAWTYGAVFSSMPLFGINQYVPEGYLTSCSFDYLANDGRSRYFILIFFTAAWIIPFAFISFCYAAICRAVAVAANYSSSVTVRAVSKLSDRRDASSRRERQRRRTELRLAIVVLGVVALWFVSWTPYAVVALLGFSGNRHLVTPLASMVPALFCKMASCIDPFVYAITHPRFRKELARRFACWEKKRHGKGAHAAGKRRGTGARGGRDMRKRLNEDKDRRRGERDGEDGSSISEEEVVVMDARGSSIMDVSEATSTSGERRNGDSRAEYSQEGPWTTEGRLYRSYPTTGRRRPFASWILGRKKVDMRDVQSPGIEIVSFRQKTLSMIDGKSFGKDLELTV</sequence>
<dbReference type="InterPro" id="IPR017452">
    <property type="entry name" value="GPCR_Rhodpsn_7TM"/>
</dbReference>
<keyword evidence="10" id="KW-1015">Disulfide bond</keyword>
<feature type="domain" description="G-protein coupled receptors family 1 profile" evidence="18">
    <location>
        <begin position="169"/>
        <end position="438"/>
    </location>
</feature>
<feature type="transmembrane region" description="Helical" evidence="15">
    <location>
        <begin position="418"/>
        <end position="441"/>
    </location>
</feature>
<protein>
    <submittedName>
        <fullName evidence="19">Rh7-like protein</fullName>
    </submittedName>
</protein>
<keyword evidence="13 15" id="KW-0807">Transducer</keyword>
<evidence type="ECO:0000256" key="9">
    <source>
        <dbReference type="ARBA" id="ARBA00023136"/>
    </source>
</evidence>
<feature type="transmembrane region" description="Helical" evidence="15">
    <location>
        <begin position="153"/>
        <end position="178"/>
    </location>
</feature>
<dbReference type="SUPFAM" id="SSF81321">
    <property type="entry name" value="Family A G protein-coupled receptor-like"/>
    <property type="match status" value="1"/>
</dbReference>
<evidence type="ECO:0000256" key="2">
    <source>
        <dbReference type="ARBA" id="ARBA00022543"/>
    </source>
</evidence>